<dbReference type="AlphaFoldDB" id="A0A1N7HXN6"/>
<gene>
    <name evidence="1" type="ORF">SAMN05421639_101497</name>
</gene>
<name>A0A1N7HXN6_9FLAO</name>
<dbReference type="InterPro" id="IPR058074">
    <property type="entry name" value="Bacteriocin-like"/>
</dbReference>
<evidence type="ECO:0008006" key="3">
    <source>
        <dbReference type="Google" id="ProtNLM"/>
    </source>
</evidence>
<organism evidence="1 2">
    <name type="scientific">Chryseobacterium shigense</name>
    <dbReference type="NCBI Taxonomy" id="297244"/>
    <lineage>
        <taxon>Bacteria</taxon>
        <taxon>Pseudomonadati</taxon>
        <taxon>Bacteroidota</taxon>
        <taxon>Flavobacteriia</taxon>
        <taxon>Flavobacteriales</taxon>
        <taxon>Weeksellaceae</taxon>
        <taxon>Chryseobacterium group</taxon>
        <taxon>Chryseobacterium</taxon>
    </lineage>
</organism>
<dbReference type="EMBL" id="FTNY01000001">
    <property type="protein sequence ID" value="SIS29480.1"/>
    <property type="molecule type" value="Genomic_DNA"/>
</dbReference>
<evidence type="ECO:0000313" key="2">
    <source>
        <dbReference type="Proteomes" id="UP000186373"/>
    </source>
</evidence>
<sequence>MKNFKKLNRVELKTISGGGLLDPVCKLICTLADSGLLNLTDVQVLLCPDLDCLNL</sequence>
<keyword evidence="2" id="KW-1185">Reference proteome</keyword>
<accession>A0A1N7HXN6</accession>
<dbReference type="NCBIfam" id="NF047798">
    <property type="entry name" value="leader_Chryseo"/>
    <property type="match status" value="1"/>
</dbReference>
<dbReference type="Proteomes" id="UP000186373">
    <property type="component" value="Unassembled WGS sequence"/>
</dbReference>
<protein>
    <recommendedName>
        <fullName evidence="3">Bacteriocin-type signal sequence-containing protein</fullName>
    </recommendedName>
</protein>
<proteinExistence type="predicted"/>
<reference evidence="2" key="1">
    <citation type="submission" date="2017-01" db="EMBL/GenBank/DDBJ databases">
        <authorList>
            <person name="Varghese N."/>
            <person name="Submissions S."/>
        </authorList>
    </citation>
    <scope>NUCLEOTIDE SEQUENCE [LARGE SCALE GENOMIC DNA]</scope>
    <source>
        <strain evidence="2">DSM 17126</strain>
    </source>
</reference>
<evidence type="ECO:0000313" key="1">
    <source>
        <dbReference type="EMBL" id="SIS29480.1"/>
    </source>
</evidence>